<accession>A0A1H7T6E6</accession>
<sequence length="122" mass="12681">MTSMPDMRPLREDLQATLDARRDLGPEYEAALIDSFVERLDATIAARVRAELAAEGAASRKPGKGQRSGAATMIPVAIGSLVLGVPLTSIASSNSGLVGLIVTWLAIAVINVAAALAVARRD</sequence>
<keyword evidence="1" id="KW-0472">Membrane</keyword>
<keyword evidence="3" id="KW-1185">Reference proteome</keyword>
<evidence type="ECO:0000313" key="2">
    <source>
        <dbReference type="EMBL" id="SEL80472.1"/>
    </source>
</evidence>
<dbReference type="EMBL" id="FOBF01000007">
    <property type="protein sequence ID" value="SEL80472.1"/>
    <property type="molecule type" value="Genomic_DNA"/>
</dbReference>
<organism evidence="2 3">
    <name type="scientific">Nonomuraea pusilla</name>
    <dbReference type="NCBI Taxonomy" id="46177"/>
    <lineage>
        <taxon>Bacteria</taxon>
        <taxon>Bacillati</taxon>
        <taxon>Actinomycetota</taxon>
        <taxon>Actinomycetes</taxon>
        <taxon>Streptosporangiales</taxon>
        <taxon>Streptosporangiaceae</taxon>
        <taxon>Nonomuraea</taxon>
    </lineage>
</organism>
<dbReference type="STRING" id="46177.SAMN05660976_03370"/>
<keyword evidence="1" id="KW-1133">Transmembrane helix</keyword>
<gene>
    <name evidence="2" type="ORF">SAMN05660976_03370</name>
</gene>
<dbReference type="Proteomes" id="UP000198953">
    <property type="component" value="Unassembled WGS sequence"/>
</dbReference>
<keyword evidence="1" id="KW-0812">Transmembrane</keyword>
<proteinExistence type="predicted"/>
<feature type="transmembrane region" description="Helical" evidence="1">
    <location>
        <begin position="97"/>
        <end position="119"/>
    </location>
</feature>
<protein>
    <recommendedName>
        <fullName evidence="4">Integral membrane protein</fullName>
    </recommendedName>
</protein>
<evidence type="ECO:0000313" key="3">
    <source>
        <dbReference type="Proteomes" id="UP000198953"/>
    </source>
</evidence>
<evidence type="ECO:0000256" key="1">
    <source>
        <dbReference type="SAM" id="Phobius"/>
    </source>
</evidence>
<evidence type="ECO:0008006" key="4">
    <source>
        <dbReference type="Google" id="ProtNLM"/>
    </source>
</evidence>
<reference evidence="2 3" key="1">
    <citation type="submission" date="2016-10" db="EMBL/GenBank/DDBJ databases">
        <authorList>
            <person name="de Groot N.N."/>
        </authorList>
    </citation>
    <scope>NUCLEOTIDE SEQUENCE [LARGE SCALE GENOMIC DNA]</scope>
    <source>
        <strain evidence="2 3">DSM 43357</strain>
    </source>
</reference>
<name>A0A1H7T6E6_9ACTN</name>
<dbReference type="AlphaFoldDB" id="A0A1H7T6E6"/>
<feature type="transmembrane region" description="Helical" evidence="1">
    <location>
        <begin position="70"/>
        <end position="91"/>
    </location>
</feature>